<dbReference type="OrthoDB" id="58529at2759"/>
<evidence type="ECO:0000256" key="2">
    <source>
        <dbReference type="ARBA" id="ARBA00022771"/>
    </source>
</evidence>
<dbReference type="AlphaFoldDB" id="A0A8C9VBQ5"/>
<dbReference type="Pfam" id="PF05485">
    <property type="entry name" value="THAP"/>
    <property type="match status" value="1"/>
</dbReference>
<dbReference type="InterPro" id="IPR006612">
    <property type="entry name" value="THAP_Znf"/>
</dbReference>
<keyword evidence="2 5" id="KW-0863">Zinc-finger</keyword>
<dbReference type="SMART" id="SM00692">
    <property type="entry name" value="DM3"/>
    <property type="match status" value="1"/>
</dbReference>
<evidence type="ECO:0000256" key="3">
    <source>
        <dbReference type="ARBA" id="ARBA00022833"/>
    </source>
</evidence>
<dbReference type="Proteomes" id="UP000694397">
    <property type="component" value="Chromosome 25"/>
</dbReference>
<accession>A0A8C9VBQ5</accession>
<keyword evidence="4 5" id="KW-0238">DNA-binding</keyword>
<dbReference type="InterPro" id="IPR052224">
    <property type="entry name" value="THAP_domain_protein"/>
</dbReference>
<name>A0A8C9VBQ5_SCLFO</name>
<evidence type="ECO:0000256" key="5">
    <source>
        <dbReference type="PROSITE-ProRule" id="PRU00309"/>
    </source>
</evidence>
<evidence type="ECO:0000313" key="7">
    <source>
        <dbReference type="Ensembl" id="ENSSFOP00015043097.1"/>
    </source>
</evidence>
<feature type="domain" description="THAP-type" evidence="6">
    <location>
        <begin position="1"/>
        <end position="80"/>
    </location>
</feature>
<keyword evidence="8" id="KW-1185">Reference proteome</keyword>
<dbReference type="Ensembl" id="ENSSFOT00015071091.1">
    <property type="protein sequence ID" value="ENSSFOP00015043097.1"/>
    <property type="gene ID" value="ENSSFOG00015025136.1"/>
</dbReference>
<dbReference type="GO" id="GO:0003677">
    <property type="term" value="F:DNA binding"/>
    <property type="evidence" value="ECO:0007669"/>
    <property type="project" value="UniProtKB-UniRule"/>
</dbReference>
<proteinExistence type="predicted"/>
<reference evidence="7" key="3">
    <citation type="submission" date="2025-09" db="UniProtKB">
        <authorList>
            <consortium name="Ensembl"/>
        </authorList>
    </citation>
    <scope>IDENTIFICATION</scope>
</reference>
<protein>
    <recommendedName>
        <fullName evidence="6">THAP-type domain-containing protein</fullName>
    </recommendedName>
</protein>
<dbReference type="PANTHER" id="PTHR46927">
    <property type="entry name" value="AGAP005574-PA"/>
    <property type="match status" value="1"/>
</dbReference>
<keyword evidence="1" id="KW-0479">Metal-binding</keyword>
<dbReference type="SUPFAM" id="SSF57716">
    <property type="entry name" value="Glucocorticoid receptor-like (DNA-binding domain)"/>
    <property type="match status" value="1"/>
</dbReference>
<dbReference type="PANTHER" id="PTHR46927:SF3">
    <property type="entry name" value="THAP-TYPE DOMAIN-CONTAINING PROTEIN"/>
    <property type="match status" value="1"/>
</dbReference>
<organism evidence="7 8">
    <name type="scientific">Scleropages formosus</name>
    <name type="common">Asian bonytongue</name>
    <name type="synonym">Osteoglossum formosum</name>
    <dbReference type="NCBI Taxonomy" id="113540"/>
    <lineage>
        <taxon>Eukaryota</taxon>
        <taxon>Metazoa</taxon>
        <taxon>Chordata</taxon>
        <taxon>Craniata</taxon>
        <taxon>Vertebrata</taxon>
        <taxon>Euteleostomi</taxon>
        <taxon>Actinopterygii</taxon>
        <taxon>Neopterygii</taxon>
        <taxon>Teleostei</taxon>
        <taxon>Osteoglossocephala</taxon>
        <taxon>Osteoglossomorpha</taxon>
        <taxon>Osteoglossiformes</taxon>
        <taxon>Osteoglossidae</taxon>
        <taxon>Scleropages</taxon>
    </lineage>
</organism>
<dbReference type="SMART" id="SM00980">
    <property type="entry name" value="THAP"/>
    <property type="match status" value="1"/>
</dbReference>
<evidence type="ECO:0000313" key="8">
    <source>
        <dbReference type="Proteomes" id="UP000694397"/>
    </source>
</evidence>
<dbReference type="GO" id="GO:0008270">
    <property type="term" value="F:zinc ion binding"/>
    <property type="evidence" value="ECO:0007669"/>
    <property type="project" value="UniProtKB-KW"/>
</dbReference>
<evidence type="ECO:0000259" key="6">
    <source>
        <dbReference type="PROSITE" id="PS50950"/>
    </source>
</evidence>
<evidence type="ECO:0000256" key="1">
    <source>
        <dbReference type="ARBA" id="ARBA00022723"/>
    </source>
</evidence>
<evidence type="ECO:0000256" key="4">
    <source>
        <dbReference type="ARBA" id="ARBA00023125"/>
    </source>
</evidence>
<dbReference type="GeneTree" id="ENSGT00940000158447"/>
<sequence>MVISCVAVNCTNRQGKVDKLRFPIHNPRRLAKWERAVRRENWVPNKYSFLCSKHFAPDCFLLRCDDQHRQLKASAVPTVFDFTPKDRSTGGHLRKKVLSTKQKTRLLLVLGRHDEVECGRFFVSF</sequence>
<reference evidence="7" key="2">
    <citation type="submission" date="2025-08" db="UniProtKB">
        <authorList>
            <consortium name="Ensembl"/>
        </authorList>
    </citation>
    <scope>IDENTIFICATION</scope>
</reference>
<keyword evidence="3" id="KW-0862">Zinc</keyword>
<reference evidence="7 8" key="1">
    <citation type="submission" date="2019-04" db="EMBL/GenBank/DDBJ databases">
        <authorList>
            <consortium name="Wellcome Sanger Institute Data Sharing"/>
        </authorList>
    </citation>
    <scope>NUCLEOTIDE SEQUENCE [LARGE SCALE GENOMIC DNA]</scope>
</reference>
<dbReference type="PROSITE" id="PS50950">
    <property type="entry name" value="ZF_THAP"/>
    <property type="match status" value="1"/>
</dbReference>